<feature type="region of interest" description="Disordered" evidence="1">
    <location>
        <begin position="1"/>
        <end position="21"/>
    </location>
</feature>
<accession>A0A388L867</accession>
<proteinExistence type="predicted"/>
<organism evidence="2 3">
    <name type="scientific">Chara braunii</name>
    <name type="common">Braun's stonewort</name>
    <dbReference type="NCBI Taxonomy" id="69332"/>
    <lineage>
        <taxon>Eukaryota</taxon>
        <taxon>Viridiplantae</taxon>
        <taxon>Streptophyta</taxon>
        <taxon>Charophyceae</taxon>
        <taxon>Charales</taxon>
        <taxon>Characeae</taxon>
        <taxon>Chara</taxon>
    </lineage>
</organism>
<feature type="compositionally biased region" description="Basic and acidic residues" evidence="1">
    <location>
        <begin position="52"/>
        <end position="91"/>
    </location>
</feature>
<feature type="compositionally biased region" description="Basic and acidic residues" evidence="1">
    <location>
        <begin position="144"/>
        <end position="157"/>
    </location>
</feature>
<protein>
    <submittedName>
        <fullName evidence="2">Uncharacterized protein</fullName>
    </submittedName>
</protein>
<evidence type="ECO:0000256" key="1">
    <source>
        <dbReference type="SAM" id="MobiDB-lite"/>
    </source>
</evidence>
<name>A0A388L867_CHABU</name>
<dbReference type="EMBL" id="BFEA01000296">
    <property type="protein sequence ID" value="GBG78474.1"/>
    <property type="molecule type" value="Genomic_DNA"/>
</dbReference>
<reference evidence="2 3" key="1">
    <citation type="journal article" date="2018" name="Cell">
        <title>The Chara Genome: Secondary Complexity and Implications for Plant Terrestrialization.</title>
        <authorList>
            <person name="Nishiyama T."/>
            <person name="Sakayama H."/>
            <person name="Vries J.D."/>
            <person name="Buschmann H."/>
            <person name="Saint-Marcoux D."/>
            <person name="Ullrich K.K."/>
            <person name="Haas F.B."/>
            <person name="Vanderstraeten L."/>
            <person name="Becker D."/>
            <person name="Lang D."/>
            <person name="Vosolsobe S."/>
            <person name="Rombauts S."/>
            <person name="Wilhelmsson P.K.I."/>
            <person name="Janitza P."/>
            <person name="Kern R."/>
            <person name="Heyl A."/>
            <person name="Rumpler F."/>
            <person name="Villalobos L.I.A.C."/>
            <person name="Clay J.M."/>
            <person name="Skokan R."/>
            <person name="Toyoda A."/>
            <person name="Suzuki Y."/>
            <person name="Kagoshima H."/>
            <person name="Schijlen E."/>
            <person name="Tajeshwar N."/>
            <person name="Catarino B."/>
            <person name="Hetherington A.J."/>
            <person name="Saltykova A."/>
            <person name="Bonnot C."/>
            <person name="Breuninger H."/>
            <person name="Symeonidi A."/>
            <person name="Radhakrishnan G.V."/>
            <person name="Van Nieuwerburgh F."/>
            <person name="Deforce D."/>
            <person name="Chang C."/>
            <person name="Karol K.G."/>
            <person name="Hedrich R."/>
            <person name="Ulvskov P."/>
            <person name="Glockner G."/>
            <person name="Delwiche C.F."/>
            <person name="Petrasek J."/>
            <person name="Van de Peer Y."/>
            <person name="Friml J."/>
            <person name="Beilby M."/>
            <person name="Dolan L."/>
            <person name="Kohara Y."/>
            <person name="Sugano S."/>
            <person name="Fujiyama A."/>
            <person name="Delaux P.-M."/>
            <person name="Quint M."/>
            <person name="TheiBen G."/>
            <person name="Hagemann M."/>
            <person name="Harholt J."/>
            <person name="Dunand C."/>
            <person name="Zachgo S."/>
            <person name="Langdale J."/>
            <person name="Maumus F."/>
            <person name="Straeten D.V.D."/>
            <person name="Gould S.B."/>
            <person name="Rensing S.A."/>
        </authorList>
    </citation>
    <scope>NUCLEOTIDE SEQUENCE [LARGE SCALE GENOMIC DNA]</scope>
    <source>
        <strain evidence="2 3">S276</strain>
    </source>
</reference>
<evidence type="ECO:0000313" key="3">
    <source>
        <dbReference type="Proteomes" id="UP000265515"/>
    </source>
</evidence>
<dbReference type="Gramene" id="GBG78474">
    <property type="protein sequence ID" value="GBG78474"/>
    <property type="gene ID" value="CBR_g26504"/>
</dbReference>
<gene>
    <name evidence="2" type="ORF">CBR_g26504</name>
</gene>
<feature type="compositionally biased region" description="Polar residues" evidence="1">
    <location>
        <begin position="9"/>
        <end position="21"/>
    </location>
</feature>
<feature type="region of interest" description="Disordered" evidence="1">
    <location>
        <begin position="192"/>
        <end position="235"/>
    </location>
</feature>
<dbReference type="AlphaFoldDB" id="A0A388L867"/>
<dbReference type="Proteomes" id="UP000265515">
    <property type="component" value="Unassembled WGS sequence"/>
</dbReference>
<feature type="compositionally biased region" description="Basic and acidic residues" evidence="1">
    <location>
        <begin position="111"/>
        <end position="131"/>
    </location>
</feature>
<evidence type="ECO:0000313" key="2">
    <source>
        <dbReference type="EMBL" id="GBG78474.1"/>
    </source>
</evidence>
<sequence>MVIVPHNPSYENNTVPQQQPTYPYYNGGYAGGGGLRQRVSNLEELIAKIKGKHEGDEAREKEARDEEERKKTEKEEKERLVKDKREREEMHSVFAKEMNARLDGISSAIGGKKEKEDNEVSKLRDEIERLKKNQRGSSASTSTSDKEAVKALHKEISDMSAASEARFGSLEDEIEKKRRLRMEAMADAEAWKSEALRPGNKRGSLAIGASPTTQARVRPRVVSTSTPEGTRKVGDEHYRSVVKRHGMEVDLLREMSLKEVKARREAEEELAKVRERQLDDKHEMEILRERMRKLEVEKGK</sequence>
<keyword evidence="3" id="KW-1185">Reference proteome</keyword>
<comment type="caution">
    <text evidence="2">The sequence shown here is derived from an EMBL/GenBank/DDBJ whole genome shotgun (WGS) entry which is preliminary data.</text>
</comment>
<feature type="region of interest" description="Disordered" evidence="1">
    <location>
        <begin position="49"/>
        <end position="174"/>
    </location>
</feature>